<protein>
    <submittedName>
        <fullName evidence="7">Prenyltransferase</fullName>
    </submittedName>
</protein>
<evidence type="ECO:0000256" key="1">
    <source>
        <dbReference type="ARBA" id="ARBA00004651"/>
    </source>
</evidence>
<dbReference type="PROSITE" id="PS50035">
    <property type="entry name" value="PLD"/>
    <property type="match status" value="1"/>
</dbReference>
<dbReference type="Proteomes" id="UP000029859">
    <property type="component" value="Unassembled WGS sequence"/>
</dbReference>
<keyword evidence="4 5" id="KW-0472">Membrane</keyword>
<evidence type="ECO:0000256" key="2">
    <source>
        <dbReference type="ARBA" id="ARBA00022692"/>
    </source>
</evidence>
<evidence type="ECO:0000313" key="7">
    <source>
        <dbReference type="EMBL" id="KGK99062.1"/>
    </source>
</evidence>
<keyword evidence="2 5" id="KW-0812">Transmembrane</keyword>
<accession>A0A099T1P7</accession>
<dbReference type="EMBL" id="JRHO01000009">
    <property type="protein sequence ID" value="KGK99062.1"/>
    <property type="molecule type" value="Genomic_DNA"/>
</dbReference>
<keyword evidence="3 5" id="KW-1133">Transmembrane helix</keyword>
<feature type="transmembrane region" description="Helical" evidence="5">
    <location>
        <begin position="162"/>
        <end position="181"/>
    </location>
</feature>
<organism evidence="7 8">
    <name type="scientific">Methanococcoides methylutens</name>
    <dbReference type="NCBI Taxonomy" id="2226"/>
    <lineage>
        <taxon>Archaea</taxon>
        <taxon>Methanobacteriati</taxon>
        <taxon>Methanobacteriota</taxon>
        <taxon>Stenosarchaea group</taxon>
        <taxon>Methanomicrobia</taxon>
        <taxon>Methanosarcinales</taxon>
        <taxon>Methanosarcinaceae</taxon>
        <taxon>Methanococcoides</taxon>
    </lineage>
</organism>
<keyword evidence="7" id="KW-0808">Transferase</keyword>
<feature type="domain" description="PLD phosphodiesterase" evidence="6">
    <location>
        <begin position="283"/>
        <end position="310"/>
    </location>
</feature>
<reference evidence="7 8" key="1">
    <citation type="submission" date="2014-09" db="EMBL/GenBank/DDBJ databases">
        <title>Draft genome sequence of an obligately methylotrophic methanogen, Methanococcoides methylutens, isolated from marine sediment.</title>
        <authorList>
            <person name="Guan Y."/>
            <person name="Ngugi D.K."/>
            <person name="Blom J."/>
            <person name="Ali S."/>
            <person name="Ferry J.G."/>
            <person name="Stingl U."/>
        </authorList>
    </citation>
    <scope>NUCLEOTIDE SEQUENCE [LARGE SCALE GENOMIC DNA]</scope>
    <source>
        <strain evidence="7 8">DSM 2657</strain>
    </source>
</reference>
<dbReference type="Gene3D" id="1.20.120.1780">
    <property type="entry name" value="UbiA prenyltransferase"/>
    <property type="match status" value="1"/>
</dbReference>
<feature type="transmembrane region" description="Helical" evidence="5">
    <location>
        <begin position="260"/>
        <end position="277"/>
    </location>
</feature>
<dbReference type="NCBIfam" id="NF010117">
    <property type="entry name" value="PRK13591.1"/>
    <property type="match status" value="1"/>
</dbReference>
<evidence type="ECO:0000313" key="8">
    <source>
        <dbReference type="Proteomes" id="UP000029859"/>
    </source>
</evidence>
<keyword evidence="8" id="KW-1185">Reference proteome</keyword>
<dbReference type="InterPro" id="IPR000537">
    <property type="entry name" value="UbiA_prenyltransferase"/>
</dbReference>
<comment type="subcellular location">
    <subcellularLocation>
        <location evidence="1">Cell membrane</location>
        <topology evidence="1">Multi-pass membrane protein</topology>
    </subcellularLocation>
</comment>
<dbReference type="GO" id="GO:0005886">
    <property type="term" value="C:plasma membrane"/>
    <property type="evidence" value="ECO:0007669"/>
    <property type="project" value="UniProtKB-SubCell"/>
</dbReference>
<dbReference type="Pfam" id="PF01040">
    <property type="entry name" value="UbiA"/>
    <property type="match status" value="1"/>
</dbReference>
<dbReference type="CDD" id="cd13967">
    <property type="entry name" value="PT_UbiA_5"/>
    <property type="match status" value="1"/>
</dbReference>
<evidence type="ECO:0000256" key="3">
    <source>
        <dbReference type="ARBA" id="ARBA00022989"/>
    </source>
</evidence>
<feature type="transmembrane region" description="Helical" evidence="5">
    <location>
        <begin position="108"/>
        <end position="141"/>
    </location>
</feature>
<gene>
    <name evidence="7" type="primary">ubiA</name>
    <name evidence="7" type="ORF">LI82_03245</name>
</gene>
<feature type="transmembrane region" description="Helical" evidence="5">
    <location>
        <begin position="233"/>
        <end position="254"/>
    </location>
</feature>
<dbReference type="OrthoDB" id="293340at2157"/>
<evidence type="ECO:0000256" key="4">
    <source>
        <dbReference type="ARBA" id="ARBA00023136"/>
    </source>
</evidence>
<evidence type="ECO:0000259" key="6">
    <source>
        <dbReference type="PROSITE" id="PS50035"/>
    </source>
</evidence>
<dbReference type="GO" id="GO:0016765">
    <property type="term" value="F:transferase activity, transferring alkyl or aryl (other than methyl) groups"/>
    <property type="evidence" value="ECO:0007669"/>
    <property type="project" value="InterPro"/>
</dbReference>
<comment type="caution">
    <text evidence="7">The sequence shown here is derived from an EMBL/GenBank/DDBJ whole genome shotgun (WGS) entry which is preliminary data.</text>
</comment>
<feature type="transmembrane region" description="Helical" evidence="5">
    <location>
        <begin position="65"/>
        <end position="83"/>
    </location>
</feature>
<dbReference type="AlphaFoldDB" id="A0A099T1P7"/>
<name>A0A099T1P7_METMT</name>
<dbReference type="InterPro" id="IPR001736">
    <property type="entry name" value="PLipase_D/transphosphatidylase"/>
</dbReference>
<proteinExistence type="predicted"/>
<sequence length="310" mass="33810">MAEKTVISTNQLSYPKNNNNSSNRFVLPDISGLLPTLHLLNSSTLVSISGALRIYLAFLLLQMQFNLLSCVAGGLVVYAVYTLDRALDSEEDAVNRSELTGARRDVALFVSLLAFLAGAYFLFLDGILLLAFLPLVTGYLYSKGIKVGKYHLKLKGGLGVKNLVVGTTWGAFIAGIAGWYAESLFPVIAVFLFFGIKLFVNSSVYDFKDIKGDALAGIKTLPVSLGPQRTRDLLLGMHLFSHSLLGILILSETIAYEPIILVYSFIAGFICISRFTVPTENESKGRMHKRLFVVDGESSVMVGLKAFTGM</sequence>
<feature type="transmembrane region" description="Helical" evidence="5">
    <location>
        <begin position="187"/>
        <end position="205"/>
    </location>
</feature>
<evidence type="ECO:0000256" key="5">
    <source>
        <dbReference type="SAM" id="Phobius"/>
    </source>
</evidence>
<dbReference type="RefSeq" id="WP_048193485.1">
    <property type="nucleotide sequence ID" value="NZ_CAAGSM010000002.1"/>
</dbReference>